<protein>
    <submittedName>
        <fullName evidence="2">Uncharacterized protein</fullName>
    </submittedName>
</protein>
<organism evidence="2 3">
    <name type="scientific">Devosia neptuniae</name>
    <dbReference type="NCBI Taxonomy" id="191302"/>
    <lineage>
        <taxon>Bacteria</taxon>
        <taxon>Pseudomonadati</taxon>
        <taxon>Pseudomonadota</taxon>
        <taxon>Alphaproteobacteria</taxon>
        <taxon>Hyphomicrobiales</taxon>
        <taxon>Devosiaceae</taxon>
        <taxon>Devosia</taxon>
    </lineage>
</organism>
<reference evidence="2 3" key="1">
    <citation type="submission" date="2022-09" db="EMBL/GenBank/DDBJ databases">
        <title>Interaction between co-microsymbionts with complementary sets of symbiotic genes in legume-rhizobium systems.</title>
        <authorList>
            <person name="Safronova V."/>
            <person name="Sazanova A."/>
            <person name="Afonin A."/>
            <person name="Chirak E."/>
        </authorList>
    </citation>
    <scope>NUCLEOTIDE SEQUENCE [LARGE SCALE GENOMIC DNA]</scope>
    <source>
        <strain evidence="2 3">A18/4-1</strain>
    </source>
</reference>
<evidence type="ECO:0000256" key="1">
    <source>
        <dbReference type="SAM" id="MobiDB-lite"/>
    </source>
</evidence>
<evidence type="ECO:0000313" key="3">
    <source>
        <dbReference type="Proteomes" id="UP001061862"/>
    </source>
</evidence>
<keyword evidence="3" id="KW-1185">Reference proteome</keyword>
<accession>A0ABY6C926</accession>
<gene>
    <name evidence="2" type="ORF">N8A98_15960</name>
</gene>
<sequence length="266" mass="27121">MQIDRRITNGLAWAGALLVVGIPAADLLSAQFLGNGPTAQVAVIEPVAPVPAPASQRPAEPVKVAEAAPVKPATPAPAAAANPADPLNSYLQSGKKLPSYITGGAEETAPATPAAAAPTTAPIVPAPATATAEPARPPIAPPAAPAAVATDPVQVASLPPQKVAPVPMPLSMRPASVAVRAPSPSEQVFIPPSVSRNAPPAAVTADDLQDWESGPLSEFLANRQQQAEAPSDYRPGGFYLDEAPPPEVYDRYVGPVDPPIFLPFIN</sequence>
<proteinExistence type="predicted"/>
<dbReference type="Proteomes" id="UP001061862">
    <property type="component" value="Chromosome"/>
</dbReference>
<dbReference type="EMBL" id="CP104965">
    <property type="protein sequence ID" value="UXN68733.1"/>
    <property type="molecule type" value="Genomic_DNA"/>
</dbReference>
<name>A0ABY6C926_9HYPH</name>
<evidence type="ECO:0000313" key="2">
    <source>
        <dbReference type="EMBL" id="UXN68733.1"/>
    </source>
</evidence>
<dbReference type="RefSeq" id="WP_262166712.1">
    <property type="nucleotide sequence ID" value="NZ_CP104965.1"/>
</dbReference>
<feature type="region of interest" description="Disordered" evidence="1">
    <location>
        <begin position="222"/>
        <end position="242"/>
    </location>
</feature>